<name>A0A9P4UFY5_9PLEO</name>
<proteinExistence type="predicted"/>
<evidence type="ECO:0000313" key="1">
    <source>
        <dbReference type="EMBL" id="KAF2448565.1"/>
    </source>
</evidence>
<sequence length="100" mass="11772">MTALETVTIASRVLLGWWNRNCPDLANVLPPSLVTICLTDDLPSFDTYEKYEDDLIPIIRKFVEGKEWRKTAPRLEEFNLRYFDQHSEWERKDESVALLV</sequence>
<accession>A0A9P4UFY5</accession>
<gene>
    <name evidence="1" type="ORF">P171DRAFT_518070</name>
</gene>
<reference evidence="1" key="1">
    <citation type="journal article" date="2020" name="Stud. Mycol.">
        <title>101 Dothideomycetes genomes: a test case for predicting lifestyles and emergence of pathogens.</title>
        <authorList>
            <person name="Haridas S."/>
            <person name="Albert R."/>
            <person name="Binder M."/>
            <person name="Bloem J."/>
            <person name="Labutti K."/>
            <person name="Salamov A."/>
            <person name="Andreopoulos B."/>
            <person name="Baker S."/>
            <person name="Barry K."/>
            <person name="Bills G."/>
            <person name="Bluhm B."/>
            <person name="Cannon C."/>
            <person name="Castanera R."/>
            <person name="Culley D."/>
            <person name="Daum C."/>
            <person name="Ezra D."/>
            <person name="Gonzalez J."/>
            <person name="Henrissat B."/>
            <person name="Kuo A."/>
            <person name="Liang C."/>
            <person name="Lipzen A."/>
            <person name="Lutzoni F."/>
            <person name="Magnuson J."/>
            <person name="Mondo S."/>
            <person name="Nolan M."/>
            <person name="Ohm R."/>
            <person name="Pangilinan J."/>
            <person name="Park H.-J."/>
            <person name="Ramirez L."/>
            <person name="Alfaro M."/>
            <person name="Sun H."/>
            <person name="Tritt A."/>
            <person name="Yoshinaga Y."/>
            <person name="Zwiers L.-H."/>
            <person name="Turgeon B."/>
            <person name="Goodwin S."/>
            <person name="Spatafora J."/>
            <person name="Crous P."/>
            <person name="Grigoriev I."/>
        </authorList>
    </citation>
    <scope>NUCLEOTIDE SEQUENCE</scope>
    <source>
        <strain evidence="1">CBS 690.94</strain>
    </source>
</reference>
<dbReference type="AlphaFoldDB" id="A0A9P4UFY5"/>
<dbReference type="EMBL" id="MU001495">
    <property type="protein sequence ID" value="KAF2448565.1"/>
    <property type="molecule type" value="Genomic_DNA"/>
</dbReference>
<dbReference type="OrthoDB" id="3720847at2759"/>
<organism evidence="1 2">
    <name type="scientific">Karstenula rhodostoma CBS 690.94</name>
    <dbReference type="NCBI Taxonomy" id="1392251"/>
    <lineage>
        <taxon>Eukaryota</taxon>
        <taxon>Fungi</taxon>
        <taxon>Dikarya</taxon>
        <taxon>Ascomycota</taxon>
        <taxon>Pezizomycotina</taxon>
        <taxon>Dothideomycetes</taxon>
        <taxon>Pleosporomycetidae</taxon>
        <taxon>Pleosporales</taxon>
        <taxon>Massarineae</taxon>
        <taxon>Didymosphaeriaceae</taxon>
        <taxon>Karstenula</taxon>
    </lineage>
</organism>
<protein>
    <submittedName>
        <fullName evidence="1">Uncharacterized protein</fullName>
    </submittedName>
</protein>
<dbReference type="Proteomes" id="UP000799764">
    <property type="component" value="Unassembled WGS sequence"/>
</dbReference>
<evidence type="ECO:0000313" key="2">
    <source>
        <dbReference type="Proteomes" id="UP000799764"/>
    </source>
</evidence>
<keyword evidence="2" id="KW-1185">Reference proteome</keyword>
<comment type="caution">
    <text evidence="1">The sequence shown here is derived from an EMBL/GenBank/DDBJ whole genome shotgun (WGS) entry which is preliminary data.</text>
</comment>